<dbReference type="InterPro" id="IPR027417">
    <property type="entry name" value="P-loop_NTPase"/>
</dbReference>
<proteinExistence type="predicted"/>
<dbReference type="PANTHER" id="PTHR34383">
    <property type="entry name" value="POLYPHOSPHATE:AMP PHOSPHOTRANSFERASE-RELATED"/>
    <property type="match status" value="1"/>
</dbReference>
<dbReference type="Gene3D" id="3.40.50.300">
    <property type="entry name" value="P-loop containing nucleotide triphosphate hydrolases"/>
    <property type="match status" value="2"/>
</dbReference>
<dbReference type="Pfam" id="PF03976">
    <property type="entry name" value="PPK2"/>
    <property type="match status" value="2"/>
</dbReference>
<reference evidence="2 3" key="1">
    <citation type="submission" date="2023-12" db="EMBL/GenBank/DDBJ databases">
        <title>Baltic Sea Cyanobacteria.</title>
        <authorList>
            <person name="Delbaje E."/>
            <person name="Fewer D.P."/>
            <person name="Shishido T.K."/>
        </authorList>
    </citation>
    <scope>NUCLEOTIDE SEQUENCE [LARGE SCALE GENOMIC DNA]</scope>
    <source>
        <strain evidence="2 3">UHCC-0300</strain>
    </source>
</reference>
<gene>
    <name evidence="2" type="primary">pap</name>
    <name evidence="2" type="ORF">VB620_12555</name>
</gene>
<name>A0ABU5UF91_9CYAN</name>
<evidence type="ECO:0000313" key="3">
    <source>
        <dbReference type="Proteomes" id="UP001302120"/>
    </source>
</evidence>
<dbReference type="Proteomes" id="UP001302120">
    <property type="component" value="Unassembled WGS sequence"/>
</dbReference>
<dbReference type="InterPro" id="IPR022488">
    <property type="entry name" value="PPK2-related"/>
</dbReference>
<sequence length="566" mass="66047">MKLSHAKAHQRSEARSALGAKSKSLRNEIFDFHTPIQQRLNFSANHKYKYDAIIQQYADQKVSMLDTLDLTLSLDKSTYKSEINRLMHQLRELQNACWDKNLPVIVVLEGWAASGKGALVKQMVSYMDPRGFKVHPIWPPTEAERKYPFLWRFWEKLPAQGNISFFYHSWYTHVLEERLFERVGTDQVPTVMKLMGQINSFERQMVDDGAAIAKFWLHLSRKELKSRLKDYAKDELTAWRVREEDWKQAKHYDRYATFAEEMLVQTSTGVAPWTLVEADSERWAQVKVLTDLAATLTAALDRLKIQLPAPVLPAQTELETTESDLLAQVDLSLSLTENDYEEQLAKAQVKLRKLQLSIHQHEIPVLVMFEGWDAAGKGGAIKRLTDILDPRSYFVNPFAAPTDEEKAHHHLWRFWRRLPTAGIIGIFDRSWYGRVLVERVEGFASEIEWRRAYREINEFEAQLTSAGYVLVKFWLHISPEEQLQRFTDRENDPFKQYKLTDEDWRNREKWNYYDVAINQAIQRTTTPTAPWTIVAANDKYYARVKVIETVVAAIEAELKRRKHSNS</sequence>
<dbReference type="NCBIfam" id="TIGR03708">
    <property type="entry name" value="poly_P_AMP_trns"/>
    <property type="match status" value="1"/>
</dbReference>
<dbReference type="InterPro" id="IPR022489">
    <property type="entry name" value="PolyP_AMP_Tfrase"/>
</dbReference>
<evidence type="ECO:0000313" key="2">
    <source>
        <dbReference type="EMBL" id="MEA5582169.1"/>
    </source>
</evidence>
<dbReference type="EMBL" id="JAYGHG010000019">
    <property type="protein sequence ID" value="MEA5582169.1"/>
    <property type="molecule type" value="Genomic_DNA"/>
</dbReference>
<comment type="caution">
    <text evidence="2">The sequence shown here is derived from an EMBL/GenBank/DDBJ whole genome shotgun (WGS) entry which is preliminary data.</text>
</comment>
<evidence type="ECO:0000259" key="1">
    <source>
        <dbReference type="Pfam" id="PF03976"/>
    </source>
</evidence>
<dbReference type="SUPFAM" id="SSF52540">
    <property type="entry name" value="P-loop containing nucleoside triphosphate hydrolases"/>
    <property type="match status" value="2"/>
</dbReference>
<feature type="domain" description="Polyphosphate kinase-2-related" evidence="1">
    <location>
        <begin position="336"/>
        <end position="561"/>
    </location>
</feature>
<dbReference type="RefSeq" id="WP_323196492.1">
    <property type="nucleotide sequence ID" value="NZ_JAYGHG010000019.1"/>
</dbReference>
<protein>
    <submittedName>
        <fullName evidence="2">Polyphosphate:AMP phosphotransferase</fullName>
    </submittedName>
</protein>
<feature type="domain" description="Polyphosphate kinase-2-related" evidence="1">
    <location>
        <begin position="74"/>
        <end position="298"/>
    </location>
</feature>
<accession>A0ABU5UF91</accession>
<dbReference type="PANTHER" id="PTHR34383:SF3">
    <property type="entry name" value="POLYPHOSPHATE:AMP PHOSPHOTRANSFERASE"/>
    <property type="match status" value="1"/>
</dbReference>
<organism evidence="2 3">
    <name type="scientific">Nodularia harveyana UHCC-0300</name>
    <dbReference type="NCBI Taxonomy" id="2974287"/>
    <lineage>
        <taxon>Bacteria</taxon>
        <taxon>Bacillati</taxon>
        <taxon>Cyanobacteriota</taxon>
        <taxon>Cyanophyceae</taxon>
        <taxon>Nostocales</taxon>
        <taxon>Nodulariaceae</taxon>
        <taxon>Nodularia</taxon>
    </lineage>
</organism>
<keyword evidence="3" id="KW-1185">Reference proteome</keyword>